<dbReference type="InterPro" id="IPR036509">
    <property type="entry name" value="Met_Sox_Rdtase_MsrA_sf"/>
</dbReference>
<dbReference type="EMBL" id="CP002345">
    <property type="protein sequence ID" value="ADQ78757.1"/>
    <property type="molecule type" value="Genomic_DNA"/>
</dbReference>
<dbReference type="HOGENOM" id="CLU_031040_7_1_10"/>
<dbReference type="KEGG" id="ppn:Palpr_0601"/>
<reference evidence="9 10" key="2">
    <citation type="journal article" date="2011" name="Stand. Genomic Sci.">
        <title>Complete genome sequence of Paludibacter propionicigenes type strain (WB4).</title>
        <authorList>
            <person name="Gronow S."/>
            <person name="Munk C."/>
            <person name="Lapidus A."/>
            <person name="Nolan M."/>
            <person name="Lucas S."/>
            <person name="Hammon N."/>
            <person name="Deshpande S."/>
            <person name="Cheng J.F."/>
            <person name="Tapia R."/>
            <person name="Han C."/>
            <person name="Goodwin L."/>
            <person name="Pitluck S."/>
            <person name="Liolios K."/>
            <person name="Ivanova N."/>
            <person name="Mavromatis K."/>
            <person name="Mikhailova N."/>
            <person name="Pati A."/>
            <person name="Chen A."/>
            <person name="Palaniappan K."/>
            <person name="Land M."/>
            <person name="Hauser L."/>
            <person name="Chang Y.J."/>
            <person name="Jeffries C.D."/>
            <person name="Brambilla E."/>
            <person name="Rohde M."/>
            <person name="Goker M."/>
            <person name="Detter J.C."/>
            <person name="Woyke T."/>
            <person name="Bristow J."/>
            <person name="Eisen J.A."/>
            <person name="Markowitz V."/>
            <person name="Hugenholtz P."/>
            <person name="Kyrpides N.C."/>
            <person name="Klenk H.P."/>
        </authorList>
    </citation>
    <scope>NUCLEOTIDE SEQUENCE [LARGE SCALE GENOMIC DNA]</scope>
    <source>
        <strain evidence="10">DSM 17365 / JCM 13257 / WB4</strain>
    </source>
</reference>
<dbReference type="PROSITE" id="PS51790">
    <property type="entry name" value="MSRB"/>
    <property type="match status" value="1"/>
</dbReference>
<dbReference type="GO" id="GO:0033744">
    <property type="term" value="F:L-methionine:thioredoxin-disulfide S-oxidoreductase activity"/>
    <property type="evidence" value="ECO:0007669"/>
    <property type="project" value="RHEA"/>
</dbReference>
<dbReference type="eggNOG" id="COG0225">
    <property type="taxonomic scope" value="Bacteria"/>
</dbReference>
<reference key="1">
    <citation type="submission" date="2010-11" db="EMBL/GenBank/DDBJ databases">
        <title>The complete genome of Paludibacter propionicigenes DSM 17365.</title>
        <authorList>
            <consortium name="US DOE Joint Genome Institute (JGI-PGF)"/>
            <person name="Lucas S."/>
            <person name="Copeland A."/>
            <person name="Lapidus A."/>
            <person name="Bruce D."/>
            <person name="Goodwin L."/>
            <person name="Pitluck S."/>
            <person name="Kyrpides N."/>
            <person name="Mavromatis K."/>
            <person name="Ivanova N."/>
            <person name="Munk A.C."/>
            <person name="Brettin T."/>
            <person name="Detter J.C."/>
            <person name="Han C."/>
            <person name="Tapia R."/>
            <person name="Land M."/>
            <person name="Hauser L."/>
            <person name="Markowitz V."/>
            <person name="Cheng J.-F."/>
            <person name="Hugenholtz P."/>
            <person name="Woyke T."/>
            <person name="Wu D."/>
            <person name="Gronow S."/>
            <person name="Wellnitz S."/>
            <person name="Brambilla E."/>
            <person name="Klenk H.-P."/>
            <person name="Eisen J.A."/>
        </authorList>
    </citation>
    <scope>NUCLEOTIDE SEQUENCE</scope>
    <source>
        <strain>WB4</strain>
    </source>
</reference>
<evidence type="ECO:0000256" key="5">
    <source>
        <dbReference type="ARBA" id="ARBA00048488"/>
    </source>
</evidence>
<feature type="active site" evidence="7">
    <location>
        <position position="138"/>
    </location>
</feature>
<dbReference type="PANTHER" id="PTHR43774">
    <property type="entry name" value="PEPTIDE METHIONINE SULFOXIDE REDUCTASE"/>
    <property type="match status" value="1"/>
</dbReference>
<protein>
    <recommendedName>
        <fullName evidence="7">Peptide methionine sulfoxide reductase MsrA</fullName>
        <shortName evidence="7">Protein-methionine-S-oxide reductase</shortName>
        <ecNumber evidence="7">1.8.4.11</ecNumber>
    </recommendedName>
    <alternativeName>
        <fullName evidence="7">Peptide-methionine (S)-S-oxide reductase</fullName>
        <shortName evidence="7">Peptide Met(O) reductase</shortName>
    </alternativeName>
</protein>
<dbReference type="RefSeq" id="WP_013444126.1">
    <property type="nucleotide sequence ID" value="NC_014734.1"/>
</dbReference>
<evidence type="ECO:0000256" key="2">
    <source>
        <dbReference type="ARBA" id="ARBA00023268"/>
    </source>
</evidence>
<gene>
    <name evidence="7" type="primary">msrA</name>
    <name evidence="9" type="ordered locus">Palpr_0601</name>
</gene>
<dbReference type="HAMAP" id="MF_01401">
    <property type="entry name" value="MsrA"/>
    <property type="match status" value="1"/>
</dbReference>
<dbReference type="PANTHER" id="PTHR43774:SF1">
    <property type="entry name" value="PEPTIDE METHIONINE SULFOXIDE REDUCTASE MSRA 2"/>
    <property type="match status" value="1"/>
</dbReference>
<name>E4T213_PALPW</name>
<comment type="catalytic activity">
    <reaction evidence="5">
        <text>L-methionyl-[protein] + [thioredoxin]-disulfide + H2O = L-methionyl-(R)-S-oxide-[protein] + [thioredoxin]-dithiol</text>
        <dbReference type="Rhea" id="RHEA:24164"/>
        <dbReference type="Rhea" id="RHEA-COMP:10698"/>
        <dbReference type="Rhea" id="RHEA-COMP:10700"/>
        <dbReference type="Rhea" id="RHEA-COMP:12313"/>
        <dbReference type="Rhea" id="RHEA-COMP:12314"/>
        <dbReference type="ChEBI" id="CHEBI:15377"/>
        <dbReference type="ChEBI" id="CHEBI:16044"/>
        <dbReference type="ChEBI" id="CHEBI:29950"/>
        <dbReference type="ChEBI" id="CHEBI:45764"/>
        <dbReference type="ChEBI" id="CHEBI:50058"/>
        <dbReference type="EC" id="1.8.4.12"/>
    </reaction>
</comment>
<proteinExistence type="inferred from homology"/>
<evidence type="ECO:0000256" key="4">
    <source>
        <dbReference type="ARBA" id="ARBA00047806"/>
    </source>
</evidence>
<dbReference type="EC" id="1.8.4.11" evidence="7"/>
<evidence type="ECO:0000259" key="8">
    <source>
        <dbReference type="PROSITE" id="PS51790"/>
    </source>
</evidence>
<evidence type="ECO:0000256" key="7">
    <source>
        <dbReference type="HAMAP-Rule" id="MF_01401"/>
    </source>
</evidence>
<feature type="domain" description="MsrB" evidence="8">
    <location>
        <begin position="1"/>
        <end position="119"/>
    </location>
</feature>
<comment type="catalytic activity">
    <reaction evidence="4 7">
        <text>L-methionyl-[protein] + [thioredoxin]-disulfide + H2O = L-methionyl-(S)-S-oxide-[protein] + [thioredoxin]-dithiol</text>
        <dbReference type="Rhea" id="RHEA:14217"/>
        <dbReference type="Rhea" id="RHEA-COMP:10698"/>
        <dbReference type="Rhea" id="RHEA-COMP:10700"/>
        <dbReference type="Rhea" id="RHEA-COMP:12313"/>
        <dbReference type="Rhea" id="RHEA-COMP:12315"/>
        <dbReference type="ChEBI" id="CHEBI:15377"/>
        <dbReference type="ChEBI" id="CHEBI:16044"/>
        <dbReference type="ChEBI" id="CHEBI:29950"/>
        <dbReference type="ChEBI" id="CHEBI:44120"/>
        <dbReference type="ChEBI" id="CHEBI:50058"/>
        <dbReference type="EC" id="1.8.4.11"/>
    </reaction>
</comment>
<dbReference type="GO" id="GO:0033743">
    <property type="term" value="F:peptide-methionine (R)-S-oxide reductase activity"/>
    <property type="evidence" value="ECO:0007669"/>
    <property type="project" value="UniProtKB-EC"/>
</dbReference>
<comment type="similarity">
    <text evidence="7">Belongs to the MsrA Met sulfoxide reductase family.</text>
</comment>
<dbReference type="NCBIfam" id="TIGR00401">
    <property type="entry name" value="msrA"/>
    <property type="match status" value="1"/>
</dbReference>
<evidence type="ECO:0000256" key="3">
    <source>
        <dbReference type="ARBA" id="ARBA00024679"/>
    </source>
</evidence>
<dbReference type="GO" id="GO:0008113">
    <property type="term" value="F:peptide-methionine (S)-S-oxide reductase activity"/>
    <property type="evidence" value="ECO:0007669"/>
    <property type="project" value="UniProtKB-UniRule"/>
</dbReference>
<dbReference type="NCBIfam" id="NF004036">
    <property type="entry name" value="PRK05508.1"/>
    <property type="match status" value="1"/>
</dbReference>
<comment type="catalytic activity">
    <reaction evidence="6 7">
        <text>[thioredoxin]-disulfide + L-methionine + H2O = L-methionine (S)-S-oxide + [thioredoxin]-dithiol</text>
        <dbReference type="Rhea" id="RHEA:19993"/>
        <dbReference type="Rhea" id="RHEA-COMP:10698"/>
        <dbReference type="Rhea" id="RHEA-COMP:10700"/>
        <dbReference type="ChEBI" id="CHEBI:15377"/>
        <dbReference type="ChEBI" id="CHEBI:29950"/>
        <dbReference type="ChEBI" id="CHEBI:50058"/>
        <dbReference type="ChEBI" id="CHEBI:57844"/>
        <dbReference type="ChEBI" id="CHEBI:58772"/>
        <dbReference type="EC" id="1.8.4.11"/>
    </reaction>
</comment>
<dbReference type="NCBIfam" id="TIGR00357">
    <property type="entry name" value="peptide-methionine (R)-S-oxide reductase MsrB"/>
    <property type="match status" value="1"/>
</dbReference>
<dbReference type="Pfam" id="PF01641">
    <property type="entry name" value="SelR"/>
    <property type="match status" value="1"/>
</dbReference>
<dbReference type="Pfam" id="PF01625">
    <property type="entry name" value="PMSR"/>
    <property type="match status" value="1"/>
</dbReference>
<dbReference type="Gene3D" id="2.170.150.20">
    <property type="entry name" value="Peptide methionine sulfoxide reductase"/>
    <property type="match status" value="1"/>
</dbReference>
<accession>E4T213</accession>
<comment type="function">
    <text evidence="3 7">Has an important function as a repair enzyme for proteins that have been inactivated by oxidation. Catalyzes the reversible oxidation-reduction of methionine sulfoxide in proteins to methionine.</text>
</comment>
<keyword evidence="10" id="KW-1185">Reference proteome</keyword>
<dbReference type="eggNOG" id="COG0229">
    <property type="taxonomic scope" value="Bacteria"/>
</dbReference>
<evidence type="ECO:0000256" key="6">
    <source>
        <dbReference type="ARBA" id="ARBA00048782"/>
    </source>
</evidence>
<evidence type="ECO:0000313" key="9">
    <source>
        <dbReference type="EMBL" id="ADQ78757.1"/>
    </source>
</evidence>
<dbReference type="InterPro" id="IPR011057">
    <property type="entry name" value="Mss4-like_sf"/>
</dbReference>
<evidence type="ECO:0000256" key="1">
    <source>
        <dbReference type="ARBA" id="ARBA00023002"/>
    </source>
</evidence>
<evidence type="ECO:0000313" key="10">
    <source>
        <dbReference type="Proteomes" id="UP000008718"/>
    </source>
</evidence>
<keyword evidence="2" id="KW-0511">Multifunctional enzyme</keyword>
<dbReference type="Proteomes" id="UP000008718">
    <property type="component" value="Chromosome"/>
</dbReference>
<dbReference type="NCBIfam" id="NF004042">
    <property type="entry name" value="PRK05550.1"/>
    <property type="match status" value="1"/>
</dbReference>
<dbReference type="SUPFAM" id="SSF55068">
    <property type="entry name" value="Peptide methionine sulfoxide reductase"/>
    <property type="match status" value="1"/>
</dbReference>
<dbReference type="InterPro" id="IPR002569">
    <property type="entry name" value="Met_Sox_Rdtase_MsrA_dom"/>
</dbReference>
<dbReference type="Gene3D" id="3.30.1060.10">
    <property type="entry name" value="Peptide methionine sulphoxide reductase MsrA"/>
    <property type="match status" value="1"/>
</dbReference>
<sequence length="287" mass="32764">MKLNTLTPEEQAVILHKATERPFSGEYETNFAKGTYVCRQCDAPLYRSEDKFDAHCGWPSFDDEIPGAVKRIPDADGKRTEIICNNCGAHLGHVFLNEGFTPKNTRFCVNSISLKFIPAKKMKQENNTHETAYFASGCFWGTQYHFMKAAGVISTTVGYMGGHTLNPTYKEVCTGETGHAETTEVVFDNTKTSYENMVKLYFETHDFTQVGGQGPDIGDQYRSVIFYTSEAQKQIAEKYIRILTDKGYKVATILQKAPEFWKAEDYHQEYYEKKNGTPYCHIYRKIF</sequence>
<organism evidence="9 10">
    <name type="scientific">Paludibacter propionicigenes (strain DSM 17365 / JCM 13257 / WB4)</name>
    <dbReference type="NCBI Taxonomy" id="694427"/>
    <lineage>
        <taxon>Bacteria</taxon>
        <taxon>Pseudomonadati</taxon>
        <taxon>Bacteroidota</taxon>
        <taxon>Bacteroidia</taxon>
        <taxon>Bacteroidales</taxon>
        <taxon>Paludibacteraceae</taxon>
        <taxon>Paludibacter</taxon>
    </lineage>
</organism>
<dbReference type="STRING" id="694427.Palpr_0601"/>
<keyword evidence="1 7" id="KW-0560">Oxidoreductase</keyword>
<dbReference type="InterPro" id="IPR002579">
    <property type="entry name" value="Met_Sox_Rdtase_MsrB_dom"/>
</dbReference>
<dbReference type="SUPFAM" id="SSF51316">
    <property type="entry name" value="Mss4-like"/>
    <property type="match status" value="1"/>
</dbReference>
<dbReference type="AlphaFoldDB" id="E4T213"/>